<dbReference type="Pfam" id="PF07609">
    <property type="entry name" value="DUF1572"/>
    <property type="match status" value="1"/>
</dbReference>
<sequence length="174" mass="20189">MSFQTDYMKSVRFEFERYKSLGEKTFAQLTDEEIHRKYADTDNSIAIIVKHMVGNMLSRWTNFLTEDGEKTWRDREMEFEAPYASKPEMLAAWKNGWDCLFEALDSVNASNFNTKVKIRNQEHSIIEAVNRQLAHYSSHVGQLVFLGKMIKGKSWISLSIPKGGSEAFNRKMFG</sequence>
<evidence type="ECO:0008006" key="3">
    <source>
        <dbReference type="Google" id="ProtNLM"/>
    </source>
</evidence>
<organism evidence="1 2">
    <name type="scientific">Flagellimonas flava</name>
    <dbReference type="NCBI Taxonomy" id="570519"/>
    <lineage>
        <taxon>Bacteria</taxon>
        <taxon>Pseudomonadati</taxon>
        <taxon>Bacteroidota</taxon>
        <taxon>Flavobacteriia</taxon>
        <taxon>Flavobacteriales</taxon>
        <taxon>Flavobacteriaceae</taxon>
        <taxon>Flagellimonas</taxon>
    </lineage>
</organism>
<proteinExistence type="predicted"/>
<dbReference type="InterPro" id="IPR034660">
    <property type="entry name" value="DinB/YfiT-like"/>
</dbReference>
<protein>
    <recommendedName>
        <fullName evidence="3">DUF1572 domain-containing protein</fullName>
    </recommendedName>
</protein>
<evidence type="ECO:0000313" key="1">
    <source>
        <dbReference type="EMBL" id="SHG96323.1"/>
    </source>
</evidence>
<dbReference type="OrthoDB" id="68731at2"/>
<dbReference type="AlphaFoldDB" id="A0A1M5P536"/>
<dbReference type="STRING" id="570519.SAMN04488116_3049"/>
<dbReference type="SUPFAM" id="SSF109854">
    <property type="entry name" value="DinB/YfiT-like putative metalloenzymes"/>
    <property type="match status" value="1"/>
</dbReference>
<dbReference type="Proteomes" id="UP000184532">
    <property type="component" value="Unassembled WGS sequence"/>
</dbReference>
<gene>
    <name evidence="1" type="ORF">SAMN04488116_3049</name>
</gene>
<name>A0A1M5P536_9FLAO</name>
<dbReference type="EMBL" id="FQWL01000006">
    <property type="protein sequence ID" value="SHG96323.1"/>
    <property type="molecule type" value="Genomic_DNA"/>
</dbReference>
<keyword evidence="2" id="KW-1185">Reference proteome</keyword>
<dbReference type="Gene3D" id="1.20.120.450">
    <property type="entry name" value="dinb family like domain"/>
    <property type="match status" value="1"/>
</dbReference>
<evidence type="ECO:0000313" key="2">
    <source>
        <dbReference type="Proteomes" id="UP000184532"/>
    </source>
</evidence>
<dbReference type="RefSeq" id="WP_073181133.1">
    <property type="nucleotide sequence ID" value="NZ_FQWL01000006.1"/>
</dbReference>
<dbReference type="InterPro" id="IPR011466">
    <property type="entry name" value="DUF1572"/>
</dbReference>
<accession>A0A1M5P536</accession>
<reference evidence="2" key="1">
    <citation type="submission" date="2016-11" db="EMBL/GenBank/DDBJ databases">
        <authorList>
            <person name="Varghese N."/>
            <person name="Submissions S."/>
        </authorList>
    </citation>
    <scope>NUCLEOTIDE SEQUENCE [LARGE SCALE GENOMIC DNA]</scope>
    <source>
        <strain evidence="2">DSM 22638</strain>
    </source>
</reference>